<keyword evidence="2" id="KW-1185">Reference proteome</keyword>
<protein>
    <submittedName>
        <fullName evidence="1">Uncharacterized protein</fullName>
    </submittedName>
</protein>
<accession>A0A9Q0KN83</accession>
<evidence type="ECO:0000313" key="1">
    <source>
        <dbReference type="EMBL" id="KAJ4973336.1"/>
    </source>
</evidence>
<name>A0A9Q0KN83_9MAGN</name>
<dbReference type="EMBL" id="JAMYWD010000004">
    <property type="protein sequence ID" value="KAJ4973336.1"/>
    <property type="molecule type" value="Genomic_DNA"/>
</dbReference>
<sequence length="201" mass="21059">MVSCLEGTIRQEVPIIVEDLQRVNVQNVRGSANLALPVVSDWADVSYAEQSSCDEGEEQDLKEGDLHRSPVVVDSAEAVVGEGFVSEPSGQGHSMMLVGIGAGQPNHVDLEAVAATVAGNRNQDGGTYVVKKSQCRMVFASSVAPAGRSLLMATLPKMGFLTSRRQGAGAGCTCMPAPGHHLRTDYSQDLAWSQGAGACST</sequence>
<organism evidence="1 2">
    <name type="scientific">Protea cynaroides</name>
    <dbReference type="NCBI Taxonomy" id="273540"/>
    <lineage>
        <taxon>Eukaryota</taxon>
        <taxon>Viridiplantae</taxon>
        <taxon>Streptophyta</taxon>
        <taxon>Embryophyta</taxon>
        <taxon>Tracheophyta</taxon>
        <taxon>Spermatophyta</taxon>
        <taxon>Magnoliopsida</taxon>
        <taxon>Proteales</taxon>
        <taxon>Proteaceae</taxon>
        <taxon>Protea</taxon>
    </lineage>
</organism>
<gene>
    <name evidence="1" type="ORF">NE237_006510</name>
</gene>
<dbReference type="Proteomes" id="UP001141806">
    <property type="component" value="Unassembled WGS sequence"/>
</dbReference>
<comment type="caution">
    <text evidence="1">The sequence shown here is derived from an EMBL/GenBank/DDBJ whole genome shotgun (WGS) entry which is preliminary data.</text>
</comment>
<evidence type="ECO:0000313" key="2">
    <source>
        <dbReference type="Proteomes" id="UP001141806"/>
    </source>
</evidence>
<proteinExistence type="predicted"/>
<reference evidence="1" key="1">
    <citation type="journal article" date="2023" name="Plant J.">
        <title>The genome of the king protea, Protea cynaroides.</title>
        <authorList>
            <person name="Chang J."/>
            <person name="Duong T.A."/>
            <person name="Schoeman C."/>
            <person name="Ma X."/>
            <person name="Roodt D."/>
            <person name="Barker N."/>
            <person name="Li Z."/>
            <person name="Van de Peer Y."/>
            <person name="Mizrachi E."/>
        </authorList>
    </citation>
    <scope>NUCLEOTIDE SEQUENCE</scope>
    <source>
        <tissue evidence="1">Young leaves</tissue>
    </source>
</reference>
<dbReference type="AlphaFoldDB" id="A0A9Q0KN83"/>